<feature type="region of interest" description="Disordered" evidence="1">
    <location>
        <begin position="1"/>
        <end position="24"/>
    </location>
</feature>
<feature type="transmembrane region" description="Helical" evidence="2">
    <location>
        <begin position="245"/>
        <end position="268"/>
    </location>
</feature>
<organism evidence="3 4">
    <name type="scientific">Nocardioides caeni</name>
    <dbReference type="NCBI Taxonomy" id="574700"/>
    <lineage>
        <taxon>Bacteria</taxon>
        <taxon>Bacillati</taxon>
        <taxon>Actinomycetota</taxon>
        <taxon>Actinomycetes</taxon>
        <taxon>Propionibacteriales</taxon>
        <taxon>Nocardioidaceae</taxon>
        <taxon>Nocardioides</taxon>
    </lineage>
</organism>
<evidence type="ECO:0000313" key="3">
    <source>
        <dbReference type="EMBL" id="THV17796.1"/>
    </source>
</evidence>
<keyword evidence="2" id="KW-0812">Transmembrane</keyword>
<dbReference type="AlphaFoldDB" id="A0A4V4HLD2"/>
<protein>
    <submittedName>
        <fullName evidence="3">ABC transporter permease</fullName>
    </submittedName>
</protein>
<keyword evidence="2" id="KW-1133">Transmembrane helix</keyword>
<sequence>MSIDTTTPPAPPAPATVGRRARPEPAAIPTSRILAVELRKMFDTRSGFWLMASIGILSVVATGATIIFAAREDLTFESFATAIGIPMNVVLPMLAVLAVTSEWSQRSGLTTFTFVPDRRRVITAKAVVTLAIGIAGMVLALGVGAVGNLVGTAIAGVDPVWNINPQEFAQIVLANEITMLIGFTLGVLLRSSAGGIVGYFVFSFVLPGVSGALASTQQWWADNAAWFDLNTATFPLFDSEMTGEAWAQLGVTSLVWLAIPLTVGLAMLMRSEVK</sequence>
<keyword evidence="2" id="KW-0472">Membrane</keyword>
<accession>A0A4V4HLD2</accession>
<comment type="caution">
    <text evidence="3">The sequence shown here is derived from an EMBL/GenBank/DDBJ whole genome shotgun (WGS) entry which is preliminary data.</text>
</comment>
<name>A0A4V4HLD2_9ACTN</name>
<evidence type="ECO:0000256" key="1">
    <source>
        <dbReference type="SAM" id="MobiDB-lite"/>
    </source>
</evidence>
<evidence type="ECO:0000256" key="2">
    <source>
        <dbReference type="SAM" id="Phobius"/>
    </source>
</evidence>
<dbReference type="Proteomes" id="UP000307087">
    <property type="component" value="Unassembled WGS sequence"/>
</dbReference>
<dbReference type="OrthoDB" id="3822725at2"/>
<reference evidence="3 4" key="1">
    <citation type="journal article" date="2009" name="Int. J. Syst. Evol. Microbiol.">
        <title>Nocardioides caeni sp. nov., isolated from wastewater.</title>
        <authorList>
            <person name="Yoon J.H."/>
            <person name="Kang S.J."/>
            <person name="Park S."/>
            <person name="Kim W."/>
            <person name="Oh T.K."/>
        </authorList>
    </citation>
    <scope>NUCLEOTIDE SEQUENCE [LARGE SCALE GENOMIC DNA]</scope>
    <source>
        <strain evidence="3 4">DSM 23134</strain>
    </source>
</reference>
<feature type="transmembrane region" description="Helical" evidence="2">
    <location>
        <begin position="196"/>
        <end position="220"/>
    </location>
</feature>
<feature type="transmembrane region" description="Helical" evidence="2">
    <location>
        <begin position="48"/>
        <end position="70"/>
    </location>
</feature>
<keyword evidence="4" id="KW-1185">Reference proteome</keyword>
<dbReference type="EMBL" id="STGW01000002">
    <property type="protein sequence ID" value="THV17796.1"/>
    <property type="molecule type" value="Genomic_DNA"/>
</dbReference>
<feature type="transmembrane region" description="Helical" evidence="2">
    <location>
        <begin position="127"/>
        <end position="156"/>
    </location>
</feature>
<evidence type="ECO:0000313" key="4">
    <source>
        <dbReference type="Proteomes" id="UP000307087"/>
    </source>
</evidence>
<feature type="transmembrane region" description="Helical" evidence="2">
    <location>
        <begin position="76"/>
        <end position="99"/>
    </location>
</feature>
<feature type="transmembrane region" description="Helical" evidence="2">
    <location>
        <begin position="168"/>
        <end position="189"/>
    </location>
</feature>
<dbReference type="RefSeq" id="WP_136561731.1">
    <property type="nucleotide sequence ID" value="NZ_BAABLS010000001.1"/>
</dbReference>
<proteinExistence type="predicted"/>
<gene>
    <name evidence="3" type="ORF">E9934_04850</name>
</gene>